<sequence length="96" mass="10560">MKKVLAIFVVFTLLGTTVANLLPNVAEEIVSCKLEIENEEGDTEGDTNELDSELDDAYLNHGNASIFTTSLLKESKDEDQIGYLIHLQIISPPPRA</sequence>
<protein>
    <submittedName>
        <fullName evidence="2">Uncharacterized protein</fullName>
    </submittedName>
</protein>
<accession>A0A1I0RGV8</accession>
<evidence type="ECO:0000313" key="3">
    <source>
        <dbReference type="Proteomes" id="UP000199437"/>
    </source>
</evidence>
<name>A0A1I0RGV8_9BACT</name>
<feature type="chain" id="PRO_5011526218" evidence="1">
    <location>
        <begin position="22"/>
        <end position="96"/>
    </location>
</feature>
<evidence type="ECO:0000313" key="2">
    <source>
        <dbReference type="EMBL" id="SEW40105.1"/>
    </source>
</evidence>
<dbReference type="STRING" id="1267423.SAMN05216290_3540"/>
<dbReference type="Proteomes" id="UP000199437">
    <property type="component" value="Unassembled WGS sequence"/>
</dbReference>
<dbReference type="RefSeq" id="WP_090260339.1">
    <property type="nucleotide sequence ID" value="NZ_FOIR01000004.1"/>
</dbReference>
<organism evidence="2 3">
    <name type="scientific">Roseivirga pacifica</name>
    <dbReference type="NCBI Taxonomy" id="1267423"/>
    <lineage>
        <taxon>Bacteria</taxon>
        <taxon>Pseudomonadati</taxon>
        <taxon>Bacteroidota</taxon>
        <taxon>Cytophagia</taxon>
        <taxon>Cytophagales</taxon>
        <taxon>Roseivirgaceae</taxon>
        <taxon>Roseivirga</taxon>
    </lineage>
</organism>
<gene>
    <name evidence="2" type="ORF">SAMN05216290_3540</name>
</gene>
<dbReference type="AlphaFoldDB" id="A0A1I0RGV8"/>
<keyword evidence="3" id="KW-1185">Reference proteome</keyword>
<dbReference type="EMBL" id="FOIR01000004">
    <property type="protein sequence ID" value="SEW40105.1"/>
    <property type="molecule type" value="Genomic_DNA"/>
</dbReference>
<reference evidence="3" key="1">
    <citation type="submission" date="2016-10" db="EMBL/GenBank/DDBJ databases">
        <authorList>
            <person name="Varghese N."/>
            <person name="Submissions S."/>
        </authorList>
    </citation>
    <scope>NUCLEOTIDE SEQUENCE [LARGE SCALE GENOMIC DNA]</scope>
    <source>
        <strain evidence="3">CGMCC 1.12402</strain>
    </source>
</reference>
<keyword evidence="1" id="KW-0732">Signal</keyword>
<dbReference type="GeneID" id="99988211"/>
<feature type="signal peptide" evidence="1">
    <location>
        <begin position="1"/>
        <end position="21"/>
    </location>
</feature>
<evidence type="ECO:0000256" key="1">
    <source>
        <dbReference type="SAM" id="SignalP"/>
    </source>
</evidence>
<proteinExistence type="predicted"/>